<reference evidence="1 2" key="1">
    <citation type="submission" date="2022-01" db="EMBL/GenBank/DDBJ databases">
        <title>Collection of gut derived symbiotic bacterial strains cultured from healthy donors.</title>
        <authorList>
            <person name="Lin H."/>
            <person name="Kohout C."/>
            <person name="Waligurski E."/>
            <person name="Pamer E.G."/>
        </authorList>
    </citation>
    <scope>NUCLEOTIDE SEQUENCE [LARGE SCALE GENOMIC DNA]</scope>
    <source>
        <strain evidence="1 2">DFI.7.58</strain>
    </source>
</reference>
<protein>
    <submittedName>
        <fullName evidence="1">Uncharacterized protein</fullName>
    </submittedName>
</protein>
<accession>A0ABS9MJL6</accession>
<name>A0ABS9MJL6_9FIRM</name>
<organism evidence="1 2">
    <name type="scientific">Anaeromassilibacillus senegalensis</name>
    <dbReference type="NCBI Taxonomy" id="1673717"/>
    <lineage>
        <taxon>Bacteria</taxon>
        <taxon>Bacillati</taxon>
        <taxon>Bacillota</taxon>
        <taxon>Clostridia</taxon>
        <taxon>Eubacteriales</taxon>
        <taxon>Acutalibacteraceae</taxon>
        <taxon>Anaeromassilibacillus</taxon>
    </lineage>
</organism>
<proteinExistence type="predicted"/>
<comment type="caution">
    <text evidence="1">The sequence shown here is derived from an EMBL/GenBank/DDBJ whole genome shotgun (WGS) entry which is preliminary data.</text>
</comment>
<gene>
    <name evidence="1" type="ORF">L0P57_08620</name>
</gene>
<dbReference type="Proteomes" id="UP001298681">
    <property type="component" value="Unassembled WGS sequence"/>
</dbReference>
<keyword evidence="2" id="KW-1185">Reference proteome</keyword>
<evidence type="ECO:0000313" key="1">
    <source>
        <dbReference type="EMBL" id="MCG4610995.1"/>
    </source>
</evidence>
<dbReference type="RefSeq" id="WP_191362340.1">
    <property type="nucleotide sequence ID" value="NZ_JAKNHQ010000010.1"/>
</dbReference>
<dbReference type="EMBL" id="JAKNHQ010000010">
    <property type="protein sequence ID" value="MCG4610995.1"/>
    <property type="molecule type" value="Genomic_DNA"/>
</dbReference>
<evidence type="ECO:0000313" key="2">
    <source>
        <dbReference type="Proteomes" id="UP001298681"/>
    </source>
</evidence>
<sequence>MFYFDLPDKKSCHIILRRFYPPQVGSEGQTDCTEFVHREADAYDAYEMQMKPLCWSVQRGSLEKHPQMQIMDMDLYSTNA</sequence>